<evidence type="ECO:0000256" key="1">
    <source>
        <dbReference type="ARBA" id="ARBA00004370"/>
    </source>
</evidence>
<comment type="subcellular location">
    <subcellularLocation>
        <location evidence="1">Membrane</location>
    </subcellularLocation>
</comment>
<dbReference type="Gene3D" id="3.90.1310.10">
    <property type="entry name" value="Penicillin-binding protein 2a (Domain 2)"/>
    <property type="match status" value="1"/>
</dbReference>
<dbReference type="Pfam" id="PF03717">
    <property type="entry name" value="PBP_dimer"/>
    <property type="match status" value="1"/>
</dbReference>
<comment type="caution">
    <text evidence="6">The sequence shown here is derived from an EMBL/GenBank/DDBJ whole genome shotgun (WGS) entry which is preliminary data.</text>
</comment>
<keyword evidence="3" id="KW-1133">Transmembrane helix</keyword>
<sequence length="531" mass="58897">MKFRSIFLVAIFTLIYGGLIFRLYNLQVERGFIYFGRVEARDNIIENSKLVRGAIYFTDRYDNQIQVAINKKFPIIYAVPEKITQPEKIAETLAPIIGWNKEKLTASLSKPDDAYELLAEKISAEQIQSVEALGLKGIYIDTQDFRYYPFRGLASQLIGFFGFNEKNNQPVGLYGLESFYNDKLKNNEDLILTVDRNLQAQAEEVLGNLITKFQATGGTAIIQKPATGEILALTNKPDFDPNDYNQAEVSSFLNPAIKSLYEPGSVLKIITMAAGLDSKKITPETTFYDNGSVTLNGKTIENWDKKAHGKITMTNVIEESINTGAVWAEKTTGHDLFYDYLVKFGLNKATGIDFSQERIGNLANLEKKQARDIDFATVSFGQGIAVTPLELINAFSAIANGGNLMRPFLNAELKPKIITRVISPETSRQLKEMMVSAVEKARVAAIANYRVAGKTGTAQAPDFKNGGYTADVINTYIGFAPANNPQFVILLKIDKPRGAPLAGLSVVPAFKELAQFVLNYYNIPPDKLVIK</sequence>
<feature type="transmembrane region" description="Helical" evidence="3">
    <location>
        <begin position="6"/>
        <end position="24"/>
    </location>
</feature>
<evidence type="ECO:0000256" key="2">
    <source>
        <dbReference type="ARBA" id="ARBA00023136"/>
    </source>
</evidence>
<feature type="domain" description="Penicillin-binding protein transpeptidase" evidence="4">
    <location>
        <begin position="218"/>
        <end position="512"/>
    </location>
</feature>
<name>A0A1F6C1H5_9BACT</name>
<dbReference type="GO" id="GO:0071555">
    <property type="term" value="P:cell wall organization"/>
    <property type="evidence" value="ECO:0007669"/>
    <property type="project" value="TreeGrafter"/>
</dbReference>
<dbReference type="STRING" id="1798473.A3G50_01600"/>
<dbReference type="InterPro" id="IPR012338">
    <property type="entry name" value="Beta-lactam/transpept-like"/>
</dbReference>
<dbReference type="Proteomes" id="UP000176633">
    <property type="component" value="Unassembled WGS sequence"/>
</dbReference>
<evidence type="ECO:0000259" key="4">
    <source>
        <dbReference type="Pfam" id="PF00905"/>
    </source>
</evidence>
<keyword evidence="2 3" id="KW-0472">Membrane</keyword>
<organism evidence="6 7">
    <name type="scientific">Candidatus Jorgensenbacteria bacterium RIFCSPLOWO2_12_FULL_42_11</name>
    <dbReference type="NCBI Taxonomy" id="1798473"/>
    <lineage>
        <taxon>Bacteria</taxon>
        <taxon>Candidatus Joergenseniibacteriota</taxon>
    </lineage>
</organism>
<dbReference type="SUPFAM" id="SSF56519">
    <property type="entry name" value="Penicillin binding protein dimerisation domain"/>
    <property type="match status" value="1"/>
</dbReference>
<dbReference type="GO" id="GO:0008658">
    <property type="term" value="F:penicillin binding"/>
    <property type="evidence" value="ECO:0007669"/>
    <property type="project" value="InterPro"/>
</dbReference>
<dbReference type="InterPro" id="IPR001460">
    <property type="entry name" value="PCN-bd_Tpept"/>
</dbReference>
<evidence type="ECO:0000256" key="3">
    <source>
        <dbReference type="SAM" id="Phobius"/>
    </source>
</evidence>
<protein>
    <recommendedName>
        <fullName evidence="8">Penicillin-binding protein transpeptidase domain-containing protein</fullName>
    </recommendedName>
</protein>
<dbReference type="AlphaFoldDB" id="A0A1F6C1H5"/>
<dbReference type="PANTHER" id="PTHR30627">
    <property type="entry name" value="PEPTIDOGLYCAN D,D-TRANSPEPTIDASE"/>
    <property type="match status" value="1"/>
</dbReference>
<dbReference type="GO" id="GO:0005886">
    <property type="term" value="C:plasma membrane"/>
    <property type="evidence" value="ECO:0007669"/>
    <property type="project" value="TreeGrafter"/>
</dbReference>
<evidence type="ECO:0000259" key="5">
    <source>
        <dbReference type="Pfam" id="PF03717"/>
    </source>
</evidence>
<dbReference type="SUPFAM" id="SSF56601">
    <property type="entry name" value="beta-lactamase/transpeptidase-like"/>
    <property type="match status" value="1"/>
</dbReference>
<dbReference type="InterPro" id="IPR005311">
    <property type="entry name" value="PBP_dimer"/>
</dbReference>
<dbReference type="Pfam" id="PF00905">
    <property type="entry name" value="Transpeptidase"/>
    <property type="match status" value="1"/>
</dbReference>
<dbReference type="EMBL" id="MFKM01000027">
    <property type="protein sequence ID" value="OGG43054.1"/>
    <property type="molecule type" value="Genomic_DNA"/>
</dbReference>
<evidence type="ECO:0008006" key="8">
    <source>
        <dbReference type="Google" id="ProtNLM"/>
    </source>
</evidence>
<gene>
    <name evidence="6" type="ORF">A3G50_01600</name>
</gene>
<dbReference type="Gene3D" id="3.30.450.330">
    <property type="match status" value="1"/>
</dbReference>
<dbReference type="InterPro" id="IPR036138">
    <property type="entry name" value="PBP_dimer_sf"/>
</dbReference>
<evidence type="ECO:0000313" key="6">
    <source>
        <dbReference type="EMBL" id="OGG43054.1"/>
    </source>
</evidence>
<dbReference type="InterPro" id="IPR050515">
    <property type="entry name" value="Beta-lactam/transpept"/>
</dbReference>
<dbReference type="Gene3D" id="3.40.710.10">
    <property type="entry name" value="DD-peptidase/beta-lactamase superfamily"/>
    <property type="match status" value="1"/>
</dbReference>
<reference evidence="6 7" key="1">
    <citation type="journal article" date="2016" name="Nat. Commun.">
        <title>Thousands of microbial genomes shed light on interconnected biogeochemical processes in an aquifer system.</title>
        <authorList>
            <person name="Anantharaman K."/>
            <person name="Brown C.T."/>
            <person name="Hug L.A."/>
            <person name="Sharon I."/>
            <person name="Castelle C.J."/>
            <person name="Probst A.J."/>
            <person name="Thomas B.C."/>
            <person name="Singh A."/>
            <person name="Wilkins M.J."/>
            <person name="Karaoz U."/>
            <person name="Brodie E.L."/>
            <person name="Williams K.H."/>
            <person name="Hubbard S.S."/>
            <person name="Banfield J.F."/>
        </authorList>
    </citation>
    <scope>NUCLEOTIDE SEQUENCE [LARGE SCALE GENOMIC DNA]</scope>
</reference>
<accession>A0A1F6C1H5</accession>
<feature type="domain" description="Penicillin-binding protein dimerisation" evidence="5">
    <location>
        <begin position="52"/>
        <end position="185"/>
    </location>
</feature>
<dbReference type="PANTHER" id="PTHR30627:SF1">
    <property type="entry name" value="PEPTIDOGLYCAN D,D-TRANSPEPTIDASE FTSI"/>
    <property type="match status" value="1"/>
</dbReference>
<keyword evidence="3" id="KW-0812">Transmembrane</keyword>
<evidence type="ECO:0000313" key="7">
    <source>
        <dbReference type="Proteomes" id="UP000176633"/>
    </source>
</evidence>
<proteinExistence type="predicted"/>